<evidence type="ECO:0000256" key="2">
    <source>
        <dbReference type="ARBA" id="ARBA00022857"/>
    </source>
</evidence>
<dbReference type="EMBL" id="JAEUBD010001178">
    <property type="protein sequence ID" value="KAH3664510.1"/>
    <property type="molecule type" value="Genomic_DNA"/>
</dbReference>
<dbReference type="SUPFAM" id="SSF51735">
    <property type="entry name" value="NAD(P)-binding Rossmann-fold domains"/>
    <property type="match status" value="1"/>
</dbReference>
<name>A0A9P8P3R1_9ASCO</name>
<evidence type="ECO:0000313" key="5">
    <source>
        <dbReference type="Proteomes" id="UP000788993"/>
    </source>
</evidence>
<gene>
    <name evidence="4" type="ORF">OGATHE_003325</name>
</gene>
<organism evidence="4 5">
    <name type="scientific">Ogataea polymorpha</name>
    <dbReference type="NCBI Taxonomy" id="460523"/>
    <lineage>
        <taxon>Eukaryota</taxon>
        <taxon>Fungi</taxon>
        <taxon>Dikarya</taxon>
        <taxon>Ascomycota</taxon>
        <taxon>Saccharomycotina</taxon>
        <taxon>Pichiomycetes</taxon>
        <taxon>Pichiales</taxon>
        <taxon>Pichiaceae</taxon>
        <taxon>Ogataea</taxon>
    </lineage>
</organism>
<dbReference type="GO" id="GO:0005975">
    <property type="term" value="P:carbohydrate metabolic process"/>
    <property type="evidence" value="ECO:0007669"/>
    <property type="project" value="UniProtKB-ARBA"/>
</dbReference>
<dbReference type="CDD" id="cd05352">
    <property type="entry name" value="MDH-like_SDR_c"/>
    <property type="match status" value="1"/>
</dbReference>
<evidence type="ECO:0000313" key="4">
    <source>
        <dbReference type="EMBL" id="KAH3664510.1"/>
    </source>
</evidence>
<dbReference type="PANTHER" id="PTHR43008">
    <property type="entry name" value="BENZIL REDUCTASE"/>
    <property type="match status" value="1"/>
</dbReference>
<dbReference type="PROSITE" id="PS00061">
    <property type="entry name" value="ADH_SHORT"/>
    <property type="match status" value="1"/>
</dbReference>
<reference evidence="4" key="2">
    <citation type="submission" date="2021-01" db="EMBL/GenBank/DDBJ databases">
        <authorList>
            <person name="Schikora-Tamarit M.A."/>
        </authorList>
    </citation>
    <scope>NUCLEOTIDE SEQUENCE</scope>
    <source>
        <strain evidence="4">NCAIM Y.01608</strain>
    </source>
</reference>
<protein>
    <submittedName>
        <fullName evidence="4">Uncharacterized protein</fullName>
    </submittedName>
</protein>
<dbReference type="Pfam" id="PF13561">
    <property type="entry name" value="adh_short_C2"/>
    <property type="match status" value="1"/>
</dbReference>
<accession>A0A9P8P3R1</accession>
<dbReference type="GO" id="GO:0050664">
    <property type="term" value="F:oxidoreductase activity, acting on NAD(P)H, oxygen as acceptor"/>
    <property type="evidence" value="ECO:0007669"/>
    <property type="project" value="TreeGrafter"/>
</dbReference>
<dbReference type="InterPro" id="IPR036291">
    <property type="entry name" value="NAD(P)-bd_dom_sf"/>
</dbReference>
<dbReference type="GO" id="GO:0050085">
    <property type="term" value="F:mannitol 2-dehydrogenase (NADP+) activity"/>
    <property type="evidence" value="ECO:0007669"/>
    <property type="project" value="UniProtKB-ARBA"/>
</dbReference>
<dbReference type="InterPro" id="IPR020904">
    <property type="entry name" value="Sc_DH/Rdtase_CS"/>
</dbReference>
<dbReference type="PRINTS" id="PR00081">
    <property type="entry name" value="GDHRDH"/>
</dbReference>
<dbReference type="GO" id="GO:0044281">
    <property type="term" value="P:small molecule metabolic process"/>
    <property type="evidence" value="ECO:0007669"/>
    <property type="project" value="UniProtKB-ARBA"/>
</dbReference>
<evidence type="ECO:0000256" key="1">
    <source>
        <dbReference type="ARBA" id="ARBA00006484"/>
    </source>
</evidence>
<dbReference type="Gene3D" id="3.40.50.720">
    <property type="entry name" value="NAD(P)-binding Rossmann-like Domain"/>
    <property type="match status" value="1"/>
</dbReference>
<dbReference type="FunFam" id="3.40.50.720:FF:000090">
    <property type="entry name" value="NADP-dependent mannitol dehydrogenase"/>
    <property type="match status" value="1"/>
</dbReference>
<dbReference type="InterPro" id="IPR002347">
    <property type="entry name" value="SDR_fam"/>
</dbReference>
<dbReference type="PANTHER" id="PTHR43008:SF13">
    <property type="entry name" value="L-XYLULOSE REDUCTASE-RELATED"/>
    <property type="match status" value="1"/>
</dbReference>
<keyword evidence="3" id="KW-0560">Oxidoreductase</keyword>
<comment type="caution">
    <text evidence="4">The sequence shown here is derived from an EMBL/GenBank/DDBJ whole genome shotgun (WGS) entry which is preliminary data.</text>
</comment>
<keyword evidence="2" id="KW-0521">NADP</keyword>
<keyword evidence="5" id="KW-1185">Reference proteome</keyword>
<reference evidence="4" key="1">
    <citation type="journal article" date="2021" name="Open Biol.">
        <title>Shared evolutionary footprints suggest mitochondrial oxidative damage underlies multiple complex I losses in fungi.</title>
        <authorList>
            <person name="Schikora-Tamarit M.A."/>
            <person name="Marcet-Houben M."/>
            <person name="Nosek J."/>
            <person name="Gabaldon T."/>
        </authorList>
    </citation>
    <scope>NUCLEOTIDE SEQUENCE</scope>
    <source>
        <strain evidence="4">NCAIM Y.01608</strain>
    </source>
</reference>
<sequence>MAKSQLLDIGELPRPEPKLEGSPFQLFSLKGKVAAVTGASKGIGLAVAEAYASAGAKVALLFNQTPIDETVKEFTDKYGVECRGYRCPVTDFHAVNDTVDKIVSDFGKLDIFVANAGVAWDKGEILSIEDDEEAINEWKKLFSVDVDAIHYCARAVGKHFKKQGSGSFIITSSMSAHIVNFPQLQAPYNAAKAAVTHYARSLAVEWAGFARVNTVSPGYVKTELVAQLPADLMNKWLGLIPLGRLALPKEIAGAYLFLASDAASYCTGSDILVDGGYCVAYNGGQPEGMSQVIGVPIKRGGVQQTAIVPNGDSSLIPLSTNVSVQTGVQVSEQEVQEGLTLLFFETQDSSGEGSVHKQTFFLQNRMIVFLSWGKSAQLHARDLSSELRAKFSGLNFLAREQVLESRVTKVTSVGVSEWLRVCESHLMLWIPSGSPGRILEALVVIIRDRVNAIPDGVFSLPEVDIAVAVNSEWNDHDCAEKY</sequence>
<evidence type="ECO:0000256" key="3">
    <source>
        <dbReference type="ARBA" id="ARBA00023002"/>
    </source>
</evidence>
<dbReference type="PRINTS" id="PR00080">
    <property type="entry name" value="SDRFAMILY"/>
</dbReference>
<proteinExistence type="inferred from homology"/>
<comment type="similarity">
    <text evidence="1">Belongs to the short-chain dehydrogenases/reductases (SDR) family.</text>
</comment>
<dbReference type="Proteomes" id="UP000788993">
    <property type="component" value="Unassembled WGS sequence"/>
</dbReference>
<dbReference type="AlphaFoldDB" id="A0A9P8P3R1"/>